<organism evidence="2 3">
    <name type="scientific">Photobacterium leiognathi subsp. mandapamensis</name>
    <name type="common">Photobacterium mandapamensis</name>
    <dbReference type="NCBI Taxonomy" id="48408"/>
    <lineage>
        <taxon>Bacteria</taxon>
        <taxon>Pseudomonadati</taxon>
        <taxon>Pseudomonadota</taxon>
        <taxon>Gammaproteobacteria</taxon>
        <taxon>Vibrionales</taxon>
        <taxon>Vibrionaceae</taxon>
        <taxon>Photobacterium</taxon>
    </lineage>
</organism>
<accession>A0A2T3KSC3</accession>
<feature type="domain" description="DUF2241" evidence="1">
    <location>
        <begin position="2"/>
        <end position="72"/>
    </location>
</feature>
<dbReference type="EMBL" id="PYNS01000019">
    <property type="protein sequence ID" value="PSV09350.1"/>
    <property type="molecule type" value="Genomic_DNA"/>
</dbReference>
<dbReference type="GeneID" id="99742623"/>
<dbReference type="RefSeq" id="WP_008989647.1">
    <property type="nucleotide sequence ID" value="NZ_CP131573.1"/>
</dbReference>
<dbReference type="PANTHER" id="PTHR39199:SF1">
    <property type="entry name" value="BLR5128 PROTEIN"/>
    <property type="match status" value="1"/>
</dbReference>
<dbReference type="Gene3D" id="3.30.2130.10">
    <property type="entry name" value="VC0802-like"/>
    <property type="match status" value="1"/>
</dbReference>
<sequence>MSGITDLSELLANLQPVLSPTSYIFCFTENTNLDAIASMSPLATFHEEEGMTFILNHESAVQHNIEINNVYRCITLKVHSSLEAVGLTAAVSSVLAKRGISANVMAAFHHDHIFVHEDHAEQAMLALTELSESVKRQQGESI</sequence>
<dbReference type="InterPro" id="IPR045865">
    <property type="entry name" value="ACT-like_dom_sf"/>
</dbReference>
<evidence type="ECO:0000313" key="3">
    <source>
        <dbReference type="Proteomes" id="UP000240530"/>
    </source>
</evidence>
<dbReference type="Pfam" id="PF10000">
    <property type="entry name" value="ACT_3"/>
    <property type="match status" value="1"/>
</dbReference>
<protein>
    <submittedName>
        <fullName evidence="2">ACT domain-containing protein</fullName>
    </submittedName>
</protein>
<dbReference type="SUPFAM" id="SSF55021">
    <property type="entry name" value="ACT-like"/>
    <property type="match status" value="2"/>
</dbReference>
<dbReference type="AlphaFoldDB" id="A0A2T3KSC3"/>
<evidence type="ECO:0000313" key="2">
    <source>
        <dbReference type="EMBL" id="PSV09350.1"/>
    </source>
</evidence>
<reference evidence="2 3" key="1">
    <citation type="submission" date="2018-03" db="EMBL/GenBank/DDBJ databases">
        <title>Whole genome sequencing of Histamine producing bacteria.</title>
        <authorList>
            <person name="Butler K."/>
        </authorList>
    </citation>
    <scope>NUCLEOTIDE SEQUENCE [LARGE SCALE GENOMIC DNA]</scope>
    <source>
        <strain evidence="2 3">Res.4.1</strain>
    </source>
</reference>
<dbReference type="PANTHER" id="PTHR39199">
    <property type="entry name" value="BLR5128 PROTEIN"/>
    <property type="match status" value="1"/>
</dbReference>
<comment type="caution">
    <text evidence="2">The sequence shown here is derived from an EMBL/GenBank/DDBJ whole genome shotgun (WGS) entry which is preliminary data.</text>
</comment>
<dbReference type="InterPro" id="IPR018717">
    <property type="entry name" value="DUF2241"/>
</dbReference>
<name>A0A2T3KSC3_PHOLD</name>
<proteinExistence type="predicted"/>
<gene>
    <name evidence="2" type="ORF">C0W93_15235</name>
</gene>
<evidence type="ECO:0000259" key="1">
    <source>
        <dbReference type="Pfam" id="PF10000"/>
    </source>
</evidence>
<dbReference type="Proteomes" id="UP000240530">
    <property type="component" value="Unassembled WGS sequence"/>
</dbReference>